<sequence>MGGDLMRVAETGLLVTCFAIIGAGVGLVGVVTTGWVETAFAAEATGDAERFGPIFVAQLYLSVTAAALVGAPLVAGVLGMLVGSRAYDAREAASTCGVGSGVGALGYGLIVIGLVVGSQGAAADQAYGFSDALGALAATTVGSGVVGGMTGMLGAWVG</sequence>
<reference evidence="2 3" key="1">
    <citation type="submission" date="2017-06" db="EMBL/GenBank/DDBJ databases">
        <authorList>
            <person name="Kim H.J."/>
            <person name="Triplett B.A."/>
        </authorList>
    </citation>
    <scope>NUCLEOTIDE SEQUENCE [LARGE SCALE GENOMIC DNA]</scope>
    <source>
        <strain evidence="2 3">DSM 8800</strain>
    </source>
</reference>
<keyword evidence="1" id="KW-0812">Transmembrane</keyword>
<keyword evidence="3" id="KW-1185">Reference proteome</keyword>
<dbReference type="AlphaFoldDB" id="A0A238UTF1"/>
<keyword evidence="1" id="KW-1133">Transmembrane helix</keyword>
<accession>A0A238UTF1</accession>
<feature type="transmembrane region" description="Helical" evidence="1">
    <location>
        <begin position="95"/>
        <end position="116"/>
    </location>
</feature>
<gene>
    <name evidence="2" type="ORF">SAMN06264855_101340</name>
</gene>
<evidence type="ECO:0000313" key="2">
    <source>
        <dbReference type="EMBL" id="SNR25201.1"/>
    </source>
</evidence>
<feature type="transmembrane region" description="Helical" evidence="1">
    <location>
        <begin position="136"/>
        <end position="157"/>
    </location>
</feature>
<evidence type="ECO:0000313" key="3">
    <source>
        <dbReference type="Proteomes" id="UP000198397"/>
    </source>
</evidence>
<feature type="transmembrane region" description="Helical" evidence="1">
    <location>
        <begin position="12"/>
        <end position="35"/>
    </location>
</feature>
<name>A0A238UTF1_HALVU</name>
<organism evidence="2 3">
    <name type="scientific">Halorubrum vacuolatum</name>
    <name type="common">Natronobacterium vacuolatum</name>
    <dbReference type="NCBI Taxonomy" id="63740"/>
    <lineage>
        <taxon>Archaea</taxon>
        <taxon>Methanobacteriati</taxon>
        <taxon>Methanobacteriota</taxon>
        <taxon>Stenosarchaea group</taxon>
        <taxon>Halobacteria</taxon>
        <taxon>Halobacteriales</taxon>
        <taxon>Haloferacaceae</taxon>
        <taxon>Halorubrum</taxon>
    </lineage>
</organism>
<dbReference type="Proteomes" id="UP000198397">
    <property type="component" value="Unassembled WGS sequence"/>
</dbReference>
<dbReference type="EMBL" id="FZNQ01000001">
    <property type="protein sequence ID" value="SNR25201.1"/>
    <property type="molecule type" value="Genomic_DNA"/>
</dbReference>
<protein>
    <submittedName>
        <fullName evidence="2">Uncharacterized protein</fullName>
    </submittedName>
</protein>
<feature type="transmembrane region" description="Helical" evidence="1">
    <location>
        <begin position="55"/>
        <end position="83"/>
    </location>
</feature>
<keyword evidence="1" id="KW-0472">Membrane</keyword>
<proteinExistence type="predicted"/>
<evidence type="ECO:0000256" key="1">
    <source>
        <dbReference type="SAM" id="Phobius"/>
    </source>
</evidence>